<name>A0A0N5D7E2_THECL</name>
<dbReference type="AlphaFoldDB" id="A0A0N5D7E2"/>
<sequence length="100" mass="12122">MNLKLALKRDCHEALSMLTERVRVYENKIKSYEARCVFKIQNARFELFRRRFYRKLTKEQPVSHNVRAEEIREFWAATWNSKMGDDDNRHNESAQYVVPI</sequence>
<keyword evidence="2" id="KW-1185">Reference proteome</keyword>
<proteinExistence type="predicted"/>
<evidence type="ECO:0000313" key="3">
    <source>
        <dbReference type="WBParaSite" id="TCLT_0000898501-mRNA-1"/>
    </source>
</evidence>
<reference evidence="3" key="1">
    <citation type="submission" date="2017-02" db="UniProtKB">
        <authorList>
            <consortium name="WormBaseParasite"/>
        </authorList>
    </citation>
    <scope>IDENTIFICATION</scope>
</reference>
<dbReference type="EMBL" id="UYYF01004711">
    <property type="protein sequence ID" value="VDN06569.1"/>
    <property type="molecule type" value="Genomic_DNA"/>
</dbReference>
<dbReference type="WBParaSite" id="TCLT_0000898501-mRNA-1">
    <property type="protein sequence ID" value="TCLT_0000898501-mRNA-1"/>
    <property type="gene ID" value="TCLT_0000898501"/>
</dbReference>
<organism evidence="3">
    <name type="scientific">Thelazia callipaeda</name>
    <name type="common">Oriental eyeworm</name>
    <name type="synonym">Parasitic nematode</name>
    <dbReference type="NCBI Taxonomy" id="103827"/>
    <lineage>
        <taxon>Eukaryota</taxon>
        <taxon>Metazoa</taxon>
        <taxon>Ecdysozoa</taxon>
        <taxon>Nematoda</taxon>
        <taxon>Chromadorea</taxon>
        <taxon>Rhabditida</taxon>
        <taxon>Spirurina</taxon>
        <taxon>Spiruromorpha</taxon>
        <taxon>Thelazioidea</taxon>
        <taxon>Thelaziidae</taxon>
        <taxon>Thelazia</taxon>
    </lineage>
</organism>
<dbReference type="Proteomes" id="UP000276776">
    <property type="component" value="Unassembled WGS sequence"/>
</dbReference>
<dbReference type="OrthoDB" id="2194416at2759"/>
<evidence type="ECO:0000313" key="2">
    <source>
        <dbReference type="Proteomes" id="UP000276776"/>
    </source>
</evidence>
<reference evidence="1 2" key="2">
    <citation type="submission" date="2018-11" db="EMBL/GenBank/DDBJ databases">
        <authorList>
            <consortium name="Pathogen Informatics"/>
        </authorList>
    </citation>
    <scope>NUCLEOTIDE SEQUENCE [LARGE SCALE GENOMIC DNA]</scope>
</reference>
<gene>
    <name evidence="1" type="ORF">TCLT_LOCUS8974</name>
</gene>
<protein>
    <submittedName>
        <fullName evidence="3">Transposase</fullName>
    </submittedName>
</protein>
<accession>A0A0N5D7E2</accession>
<evidence type="ECO:0000313" key="1">
    <source>
        <dbReference type="EMBL" id="VDN06569.1"/>
    </source>
</evidence>